<dbReference type="AlphaFoldDB" id="A0A811ZV14"/>
<dbReference type="EMBL" id="CAJHUB010000776">
    <property type="protein sequence ID" value="CAD7693049.1"/>
    <property type="molecule type" value="Genomic_DNA"/>
</dbReference>
<name>A0A811ZV14_NYCPR</name>
<comment type="caution">
    <text evidence="1">The sequence shown here is derived from an EMBL/GenBank/DDBJ whole genome shotgun (WGS) entry which is preliminary data.</text>
</comment>
<evidence type="ECO:0000313" key="2">
    <source>
        <dbReference type="Proteomes" id="UP000645828"/>
    </source>
</evidence>
<keyword evidence="2" id="KW-1185">Reference proteome</keyword>
<protein>
    <submittedName>
        <fullName evidence="1">(raccoon dog) hypothetical protein</fullName>
    </submittedName>
</protein>
<proteinExistence type="predicted"/>
<organism evidence="1 2">
    <name type="scientific">Nyctereutes procyonoides</name>
    <name type="common">Raccoon dog</name>
    <name type="synonym">Canis procyonoides</name>
    <dbReference type="NCBI Taxonomy" id="34880"/>
    <lineage>
        <taxon>Eukaryota</taxon>
        <taxon>Metazoa</taxon>
        <taxon>Chordata</taxon>
        <taxon>Craniata</taxon>
        <taxon>Vertebrata</taxon>
        <taxon>Euteleostomi</taxon>
        <taxon>Mammalia</taxon>
        <taxon>Eutheria</taxon>
        <taxon>Laurasiatheria</taxon>
        <taxon>Carnivora</taxon>
        <taxon>Caniformia</taxon>
        <taxon>Canidae</taxon>
        <taxon>Nyctereutes</taxon>
    </lineage>
</organism>
<accession>A0A811ZV14</accession>
<dbReference type="Proteomes" id="UP000645828">
    <property type="component" value="Unassembled WGS sequence"/>
</dbReference>
<evidence type="ECO:0000313" key="1">
    <source>
        <dbReference type="EMBL" id="CAD7693049.1"/>
    </source>
</evidence>
<gene>
    <name evidence="1" type="ORF">NYPRO_LOCUS25841</name>
</gene>
<reference evidence="1" key="1">
    <citation type="submission" date="2020-12" db="EMBL/GenBank/DDBJ databases">
        <authorList>
            <consortium name="Molecular Ecology Group"/>
        </authorList>
    </citation>
    <scope>NUCLEOTIDE SEQUENCE</scope>
    <source>
        <strain evidence="1">TBG_1078</strain>
    </source>
</reference>
<sequence>MSSCAHLKALWSQGAPMQVPCHRGLLSGNLTFLRAEVQTSRAQPQPSTKEANSLQLQLGQQLDRGDNRARLDLSPTIWSLAAKMGSGDQRPLSQELGLDASVGMTNHTLKLEGETAEGSVASQCECQVFDPVKALGVTKHRIIKRKLQFIQGQLACRFPLPQEIREEIPHVNEILP</sequence>